<feature type="compositionally biased region" description="Basic and acidic residues" evidence="14">
    <location>
        <begin position="1"/>
        <end position="11"/>
    </location>
</feature>
<dbReference type="InterPro" id="IPR008271">
    <property type="entry name" value="Ser/Thr_kinase_AS"/>
</dbReference>
<feature type="region of interest" description="Disordered" evidence="14">
    <location>
        <begin position="2024"/>
        <end position="2043"/>
    </location>
</feature>
<accession>A0A836IU41</accession>
<feature type="region of interest" description="Disordered" evidence="14">
    <location>
        <begin position="1732"/>
        <end position="1752"/>
    </location>
</feature>
<evidence type="ECO:0000313" key="19">
    <source>
        <dbReference type="Proteomes" id="UP000674318"/>
    </source>
</evidence>
<keyword evidence="3" id="KW-0723">Serine/threonine-protein kinase</keyword>
<keyword evidence="4" id="KW-0140">cGMP</keyword>
<evidence type="ECO:0000313" key="18">
    <source>
        <dbReference type="EMBL" id="KAG5506441.1"/>
    </source>
</evidence>
<comment type="catalytic activity">
    <reaction evidence="11">
        <text>L-seryl-[protein] + ATP = O-phospho-L-seryl-[protein] + ADP + H(+)</text>
        <dbReference type="Rhea" id="RHEA:17989"/>
        <dbReference type="Rhea" id="RHEA-COMP:9863"/>
        <dbReference type="Rhea" id="RHEA-COMP:11604"/>
        <dbReference type="ChEBI" id="CHEBI:15378"/>
        <dbReference type="ChEBI" id="CHEBI:29999"/>
        <dbReference type="ChEBI" id="CHEBI:30616"/>
        <dbReference type="ChEBI" id="CHEBI:83421"/>
        <dbReference type="ChEBI" id="CHEBI:456216"/>
        <dbReference type="EC" id="2.7.11.1"/>
    </reaction>
</comment>
<feature type="compositionally biased region" description="Polar residues" evidence="14">
    <location>
        <begin position="1264"/>
        <end position="1274"/>
    </location>
</feature>
<comment type="catalytic activity">
    <reaction evidence="10">
        <text>L-threonyl-[protein] + ATP = O-phospho-L-threonyl-[protein] + ADP + H(+)</text>
        <dbReference type="Rhea" id="RHEA:46608"/>
        <dbReference type="Rhea" id="RHEA-COMP:11060"/>
        <dbReference type="Rhea" id="RHEA-COMP:11605"/>
        <dbReference type="ChEBI" id="CHEBI:15378"/>
        <dbReference type="ChEBI" id="CHEBI:30013"/>
        <dbReference type="ChEBI" id="CHEBI:30616"/>
        <dbReference type="ChEBI" id="CHEBI:61977"/>
        <dbReference type="ChEBI" id="CHEBI:456216"/>
        <dbReference type="EC" id="2.7.11.1"/>
    </reaction>
</comment>
<feature type="domain" description="Protein kinase" evidence="15">
    <location>
        <begin position="2877"/>
        <end position="3140"/>
    </location>
</feature>
<dbReference type="Gene3D" id="2.60.120.10">
    <property type="entry name" value="Jelly Rolls"/>
    <property type="match status" value="2"/>
</dbReference>
<dbReference type="NCBIfam" id="TIGR00229">
    <property type="entry name" value="sensory_box"/>
    <property type="match status" value="1"/>
</dbReference>
<feature type="compositionally biased region" description="Basic and acidic residues" evidence="14">
    <location>
        <begin position="190"/>
        <end position="199"/>
    </location>
</feature>
<dbReference type="InterPro" id="IPR018490">
    <property type="entry name" value="cNMP-bd_dom_sf"/>
</dbReference>
<feature type="compositionally biased region" description="Basic and acidic residues" evidence="14">
    <location>
        <begin position="1646"/>
        <end position="1667"/>
    </location>
</feature>
<feature type="compositionally biased region" description="Gly residues" evidence="14">
    <location>
        <begin position="2510"/>
        <end position="2521"/>
    </location>
</feature>
<keyword evidence="5" id="KW-0808">Transferase</keyword>
<name>A0A836IU41_9TRYP</name>
<evidence type="ECO:0000256" key="1">
    <source>
        <dbReference type="ARBA" id="ARBA00008874"/>
    </source>
</evidence>
<dbReference type="PROSITE" id="PS50042">
    <property type="entry name" value="CNMP_BINDING_3"/>
    <property type="match status" value="2"/>
</dbReference>
<evidence type="ECO:0000256" key="11">
    <source>
        <dbReference type="ARBA" id="ARBA00048679"/>
    </source>
</evidence>
<dbReference type="SUPFAM" id="SSF51206">
    <property type="entry name" value="cAMP-binding domain-like"/>
    <property type="match status" value="2"/>
</dbReference>
<feature type="region of interest" description="Disordered" evidence="14">
    <location>
        <begin position="756"/>
        <end position="836"/>
    </location>
</feature>
<feature type="region of interest" description="Disordered" evidence="14">
    <location>
        <begin position="1920"/>
        <end position="1950"/>
    </location>
</feature>
<comment type="similarity">
    <text evidence="1">Belongs to the protein kinase superfamily. STE Ser/Thr protein kinase family. STE20 subfamily.</text>
</comment>
<evidence type="ECO:0000256" key="14">
    <source>
        <dbReference type="SAM" id="MobiDB-lite"/>
    </source>
</evidence>
<evidence type="ECO:0000256" key="9">
    <source>
        <dbReference type="ARBA" id="ARBA00022992"/>
    </source>
</evidence>
<dbReference type="OrthoDB" id="267132at2759"/>
<feature type="domain" description="PAS" evidence="17">
    <location>
        <begin position="2105"/>
        <end position="2145"/>
    </location>
</feature>
<evidence type="ECO:0000256" key="3">
    <source>
        <dbReference type="ARBA" id="ARBA00022527"/>
    </source>
</evidence>
<dbReference type="InterPro" id="IPR000719">
    <property type="entry name" value="Prot_kinase_dom"/>
</dbReference>
<dbReference type="Proteomes" id="UP000674318">
    <property type="component" value="Unassembled WGS sequence"/>
</dbReference>
<dbReference type="InterPro" id="IPR017441">
    <property type="entry name" value="Protein_kinase_ATP_BS"/>
</dbReference>
<evidence type="ECO:0000256" key="4">
    <source>
        <dbReference type="ARBA" id="ARBA00022535"/>
    </source>
</evidence>
<dbReference type="GO" id="GO:0030553">
    <property type="term" value="F:cGMP binding"/>
    <property type="evidence" value="ECO:0007669"/>
    <property type="project" value="UniProtKB-KW"/>
</dbReference>
<dbReference type="SUPFAM" id="SSF56112">
    <property type="entry name" value="Protein kinase-like (PK-like)"/>
    <property type="match status" value="1"/>
</dbReference>
<evidence type="ECO:0000256" key="7">
    <source>
        <dbReference type="ARBA" id="ARBA00022777"/>
    </source>
</evidence>
<dbReference type="InterPro" id="IPR000014">
    <property type="entry name" value="PAS"/>
</dbReference>
<dbReference type="Gene3D" id="1.10.510.10">
    <property type="entry name" value="Transferase(Phosphotransferase) domain 1"/>
    <property type="match status" value="1"/>
</dbReference>
<dbReference type="PROSITE" id="PS50112">
    <property type="entry name" value="PAS"/>
    <property type="match status" value="1"/>
</dbReference>
<dbReference type="GO" id="GO:0006355">
    <property type="term" value="P:regulation of DNA-templated transcription"/>
    <property type="evidence" value="ECO:0007669"/>
    <property type="project" value="InterPro"/>
</dbReference>
<feature type="region of interest" description="Disordered" evidence="14">
    <location>
        <begin position="99"/>
        <end position="136"/>
    </location>
</feature>
<evidence type="ECO:0000256" key="13">
    <source>
        <dbReference type="SAM" id="Coils"/>
    </source>
</evidence>
<feature type="region of interest" description="Disordered" evidence="14">
    <location>
        <begin position="2569"/>
        <end position="2619"/>
    </location>
</feature>
<feature type="compositionally biased region" description="Basic and acidic residues" evidence="14">
    <location>
        <begin position="3247"/>
        <end position="3262"/>
    </location>
</feature>
<dbReference type="FunFam" id="1.10.510.10:FF:000805">
    <property type="entry name" value="Mitogen activated kinase-like protein"/>
    <property type="match status" value="1"/>
</dbReference>
<feature type="compositionally biased region" description="Polar residues" evidence="14">
    <location>
        <begin position="1056"/>
        <end position="1067"/>
    </location>
</feature>
<comment type="caution">
    <text evidence="18">The sequence shown here is derived from an EMBL/GenBank/DDBJ whole genome shotgun (WGS) entry which is preliminary data.</text>
</comment>
<dbReference type="SMART" id="SM00091">
    <property type="entry name" value="PAS"/>
    <property type="match status" value="1"/>
</dbReference>
<gene>
    <name evidence="18" type="ORF">JKF63_05944</name>
</gene>
<dbReference type="InterPro" id="IPR035965">
    <property type="entry name" value="PAS-like_dom_sf"/>
</dbReference>
<feature type="region of interest" description="Disordered" evidence="14">
    <location>
        <begin position="599"/>
        <end position="648"/>
    </location>
</feature>
<feature type="compositionally biased region" description="Polar residues" evidence="14">
    <location>
        <begin position="40"/>
        <end position="50"/>
    </location>
</feature>
<evidence type="ECO:0000259" key="16">
    <source>
        <dbReference type="PROSITE" id="PS50042"/>
    </source>
</evidence>
<keyword evidence="7" id="KW-0418">Kinase</keyword>
<dbReference type="PROSITE" id="PS50011">
    <property type="entry name" value="PROTEIN_KINASE_DOM"/>
    <property type="match status" value="1"/>
</dbReference>
<feature type="region of interest" description="Disordered" evidence="14">
    <location>
        <begin position="1646"/>
        <end position="1707"/>
    </location>
</feature>
<dbReference type="InterPro" id="IPR050629">
    <property type="entry name" value="STE20/SPS1-PAK"/>
</dbReference>
<dbReference type="PANTHER" id="PTHR48012:SF10">
    <property type="entry name" value="FI20177P1"/>
    <property type="match status" value="1"/>
</dbReference>
<keyword evidence="6 12" id="KW-0547">Nucleotide-binding</keyword>
<feature type="region of interest" description="Disordered" evidence="14">
    <location>
        <begin position="863"/>
        <end position="883"/>
    </location>
</feature>
<feature type="domain" description="Cyclic nucleotide-binding" evidence="16">
    <location>
        <begin position="1440"/>
        <end position="1488"/>
    </location>
</feature>
<feature type="coiled-coil region" evidence="13">
    <location>
        <begin position="2841"/>
        <end position="2868"/>
    </location>
</feature>
<feature type="compositionally biased region" description="Polar residues" evidence="14">
    <location>
        <begin position="1682"/>
        <end position="1693"/>
    </location>
</feature>
<feature type="region of interest" description="Disordered" evidence="14">
    <location>
        <begin position="393"/>
        <end position="424"/>
    </location>
</feature>
<dbReference type="InterPro" id="IPR011009">
    <property type="entry name" value="Kinase-like_dom_sf"/>
</dbReference>
<feature type="binding site" evidence="12">
    <location>
        <position position="2906"/>
    </location>
    <ligand>
        <name>ATP</name>
        <dbReference type="ChEBI" id="CHEBI:30616"/>
    </ligand>
</feature>
<dbReference type="GeneID" id="94291974"/>
<feature type="region of interest" description="Disordered" evidence="14">
    <location>
        <begin position="187"/>
        <end position="207"/>
    </location>
</feature>
<evidence type="ECO:0000259" key="15">
    <source>
        <dbReference type="PROSITE" id="PS50011"/>
    </source>
</evidence>
<dbReference type="RefSeq" id="XP_067757603.1">
    <property type="nucleotide sequence ID" value="XM_067901897.1"/>
</dbReference>
<dbReference type="Gene3D" id="3.30.450.20">
    <property type="entry name" value="PAS domain"/>
    <property type="match status" value="1"/>
</dbReference>
<dbReference type="CDD" id="cd00038">
    <property type="entry name" value="CAP_ED"/>
    <property type="match status" value="1"/>
</dbReference>
<dbReference type="GO" id="GO:0005737">
    <property type="term" value="C:cytoplasm"/>
    <property type="evidence" value="ECO:0007669"/>
    <property type="project" value="TreeGrafter"/>
</dbReference>
<feature type="compositionally biased region" description="Basic and acidic residues" evidence="14">
    <location>
        <begin position="106"/>
        <end position="126"/>
    </location>
</feature>
<feature type="compositionally biased region" description="Low complexity" evidence="14">
    <location>
        <begin position="872"/>
        <end position="883"/>
    </location>
</feature>
<protein>
    <recommendedName>
        <fullName evidence="2">non-specific serine/threonine protein kinase</fullName>
        <ecNumber evidence="2">2.7.11.1</ecNumber>
    </recommendedName>
</protein>
<feature type="region of interest" description="Disordered" evidence="14">
    <location>
        <begin position="2457"/>
        <end position="2551"/>
    </location>
</feature>
<feature type="region of interest" description="Disordered" evidence="14">
    <location>
        <begin position="1131"/>
        <end position="1169"/>
    </location>
</feature>
<feature type="compositionally biased region" description="Low complexity" evidence="14">
    <location>
        <begin position="689"/>
        <end position="705"/>
    </location>
</feature>
<feature type="compositionally biased region" description="Low complexity" evidence="14">
    <location>
        <begin position="823"/>
        <end position="835"/>
    </location>
</feature>
<organism evidence="18 19">
    <name type="scientific">Porcisia hertigi</name>
    <dbReference type="NCBI Taxonomy" id="2761500"/>
    <lineage>
        <taxon>Eukaryota</taxon>
        <taxon>Discoba</taxon>
        <taxon>Euglenozoa</taxon>
        <taxon>Kinetoplastea</taxon>
        <taxon>Metakinetoplastina</taxon>
        <taxon>Trypanosomatida</taxon>
        <taxon>Trypanosomatidae</taxon>
        <taxon>Leishmaniinae</taxon>
        <taxon>Porcisia</taxon>
    </lineage>
</organism>
<evidence type="ECO:0000256" key="8">
    <source>
        <dbReference type="ARBA" id="ARBA00022840"/>
    </source>
</evidence>
<feature type="compositionally biased region" description="Acidic residues" evidence="14">
    <location>
        <begin position="3191"/>
        <end position="3206"/>
    </location>
</feature>
<evidence type="ECO:0000256" key="6">
    <source>
        <dbReference type="ARBA" id="ARBA00022741"/>
    </source>
</evidence>
<dbReference type="Pfam" id="PF00989">
    <property type="entry name" value="PAS"/>
    <property type="match status" value="1"/>
</dbReference>
<dbReference type="InterPro" id="IPR014710">
    <property type="entry name" value="RmlC-like_jellyroll"/>
</dbReference>
<evidence type="ECO:0000256" key="2">
    <source>
        <dbReference type="ARBA" id="ARBA00012513"/>
    </source>
</evidence>
<feature type="region of interest" description="Disordered" evidence="14">
    <location>
        <begin position="1250"/>
        <end position="1278"/>
    </location>
</feature>
<evidence type="ECO:0000259" key="17">
    <source>
        <dbReference type="PROSITE" id="PS50112"/>
    </source>
</evidence>
<feature type="compositionally biased region" description="Polar residues" evidence="14">
    <location>
        <begin position="2024"/>
        <end position="2039"/>
    </location>
</feature>
<feature type="region of interest" description="Disordered" evidence="14">
    <location>
        <begin position="1049"/>
        <end position="1087"/>
    </location>
</feature>
<keyword evidence="13" id="KW-0175">Coiled coil</keyword>
<dbReference type="PROSITE" id="PS00107">
    <property type="entry name" value="PROTEIN_KINASE_ATP"/>
    <property type="match status" value="1"/>
</dbReference>
<feature type="compositionally biased region" description="Acidic residues" evidence="14">
    <location>
        <begin position="3227"/>
        <end position="3246"/>
    </location>
</feature>
<keyword evidence="8 12" id="KW-0067">ATP-binding</keyword>
<evidence type="ECO:0000256" key="10">
    <source>
        <dbReference type="ARBA" id="ARBA00047899"/>
    </source>
</evidence>
<feature type="compositionally biased region" description="Low complexity" evidence="14">
    <location>
        <begin position="1929"/>
        <end position="1942"/>
    </location>
</feature>
<keyword evidence="9" id="KW-0142">cGMP-binding</keyword>
<reference evidence="18 19" key="1">
    <citation type="submission" date="2021-02" db="EMBL/GenBank/DDBJ databases">
        <title>Porcisia hertigi Genome sequencing and assembly.</title>
        <authorList>
            <person name="Almutairi H."/>
            <person name="Gatherer D."/>
        </authorList>
    </citation>
    <scope>NUCLEOTIDE SEQUENCE [LARGE SCALE GENOMIC DNA]</scope>
    <source>
        <strain evidence="18 19">C119</strain>
    </source>
</reference>
<dbReference type="KEGG" id="phet:94291974"/>
<feature type="region of interest" description="Disordered" evidence="14">
    <location>
        <begin position="1877"/>
        <end position="1905"/>
    </location>
</feature>
<feature type="compositionally biased region" description="Polar residues" evidence="14">
    <location>
        <begin position="398"/>
        <end position="418"/>
    </location>
</feature>
<feature type="compositionally biased region" description="Basic and acidic residues" evidence="14">
    <location>
        <begin position="799"/>
        <end position="817"/>
    </location>
</feature>
<feature type="region of interest" description="Disordered" evidence="14">
    <location>
        <begin position="3172"/>
        <end position="3262"/>
    </location>
</feature>
<dbReference type="InterPro" id="IPR013767">
    <property type="entry name" value="PAS_fold"/>
</dbReference>
<feature type="region of interest" description="Disordered" evidence="14">
    <location>
        <begin position="1"/>
        <end position="61"/>
    </location>
</feature>
<evidence type="ECO:0000256" key="12">
    <source>
        <dbReference type="PROSITE-ProRule" id="PRU10141"/>
    </source>
</evidence>
<feature type="compositionally biased region" description="Basic and acidic residues" evidence="14">
    <location>
        <begin position="1068"/>
        <end position="1080"/>
    </location>
</feature>
<feature type="compositionally biased region" description="Low complexity" evidence="14">
    <location>
        <begin position="768"/>
        <end position="779"/>
    </location>
</feature>
<evidence type="ECO:0000256" key="5">
    <source>
        <dbReference type="ARBA" id="ARBA00022679"/>
    </source>
</evidence>
<dbReference type="CDD" id="cd00130">
    <property type="entry name" value="PAS"/>
    <property type="match status" value="1"/>
</dbReference>
<dbReference type="GO" id="GO:0004674">
    <property type="term" value="F:protein serine/threonine kinase activity"/>
    <property type="evidence" value="ECO:0007669"/>
    <property type="project" value="UniProtKB-KW"/>
</dbReference>
<dbReference type="InterPro" id="IPR000595">
    <property type="entry name" value="cNMP-bd_dom"/>
</dbReference>
<feature type="region of interest" description="Disordered" evidence="14">
    <location>
        <begin position="686"/>
        <end position="713"/>
    </location>
</feature>
<dbReference type="EMBL" id="JAFJZO010000020">
    <property type="protein sequence ID" value="KAG5506441.1"/>
    <property type="molecule type" value="Genomic_DNA"/>
</dbReference>
<proteinExistence type="inferred from homology"/>
<dbReference type="Pfam" id="PF00069">
    <property type="entry name" value="Pkinase"/>
    <property type="match status" value="1"/>
</dbReference>
<keyword evidence="19" id="KW-1185">Reference proteome</keyword>
<dbReference type="PROSITE" id="PS00108">
    <property type="entry name" value="PROTEIN_KINASE_ST"/>
    <property type="match status" value="1"/>
</dbReference>
<dbReference type="GO" id="GO:0005524">
    <property type="term" value="F:ATP binding"/>
    <property type="evidence" value="ECO:0007669"/>
    <property type="project" value="UniProtKB-UniRule"/>
</dbReference>
<dbReference type="PANTHER" id="PTHR48012">
    <property type="entry name" value="STERILE20-LIKE KINASE, ISOFORM B-RELATED"/>
    <property type="match status" value="1"/>
</dbReference>
<dbReference type="SMART" id="SM00220">
    <property type="entry name" value="S_TKc"/>
    <property type="match status" value="1"/>
</dbReference>
<dbReference type="SUPFAM" id="SSF55785">
    <property type="entry name" value="PYP-like sensor domain (PAS domain)"/>
    <property type="match status" value="1"/>
</dbReference>
<dbReference type="EC" id="2.7.11.1" evidence="2"/>
<sequence length="3262" mass="344488">MPRQAAHDRLGGKKSSASLRTTHAGATDVGGSVKKGRLGTQKSRASSSSPGDRYTSDRGIFTSPVQSEVTALPSVASASTVVSGVGGFGINAEDILSLAAQEQEQEQEKRDGETGLRPAEAERENDGVYQTSDEGSVCSVIASPVTRSPSKRDVTQEDLTSCTGKATEVEEADCHDHSAITGLSEPAKTASHENVKDTAQEDANDGDNSDLNLAMFVPILAVDTATNEIIDYRTSGVPPPSPPFFSAAGGGTGAPSSSATSSAIGVGGGHLAQPHITAAVMPSTGFPSYATRPVSSAFNVLPTPMLSDLVGGGGLTNTSFARRGVPNNSFSRRSANITSAAARYADPGAAAVARCSQLPAPLITPRTPPDLPMGGGGGVGVLDERPLAIMQPVASPRLSGNPSTGLAGSEAGTRTSDSAGLGGGGTSVLESMAAQIGNVTDVNTATLPGCANGEGNPRLPLTKGTAGSVTTLSVAPSPLSAEMKRESARRLGKLLDQLPASKYAAAIVFLEGLMSSSGGDSDVSGTPETAAISMITTISDASNCSRGLFRMAKGATDAALEARGLSGEGQSPLVGPHTSGRLWLGTFGRETSPTALAPNLAHLGNRGSGPGSAVATSGSNESGVAPLGGVSRAPEDGGSDPVSRADSASVEALVRDALSHSVLQSLSPHKETPRIVTSLSACVDASARGSSDSTSGGVSGVSPPSALEGPDEERLVRTVAATACAEPLPAGSSAPVAPGNRCDGLTSNASPCNLSQNILPLPGKSADAAPSHARRQASSPSPPSGDVSTPAAASQAEHQVQEHSALRKATEEPRDSETTTIRLPPLSVLAPSSSADNSGLALREIPLQRQHGTVVAPPIQLEANSKADPDNSTTPGSSPAGTAAAANVREAYGSNKDKDKAAFGEGRSCNVATHLSQQSQNRALRHGLLLDPSPAPLAKTHVTSLYQSPTADAGDQNTIYQVPTPAAAASKTPALNMTAPLGAIKDTQRSPSNGDRDALTPLELCGTSGDAGKSLDVDANVTMCTPQGSSDRPGGLVDETANPMMAHKRPAESAALLSTTESIADSSTDSHSRERQEGWRPHSRSTCEASATNVLGHSLETFEDAHLPRSAAVTATRERPWRSPGLCSGAAKFSSATPRGSSGVVGWGDIASDSPSPPLPRQHPHSAGDEVTLEDVDLGATLRRAVALAAAAGTHSERAAFHSHSKDNCDMGERVSSSGIVATEPLPSADAIEGQSYPVPVNNRVTASTKTPTTAPVAALHPPKTTSTTHSALDTSRPLESPLVTSSVVVAMNSFFSREDQIVPGELDVVREVVAHYDAFAALDETQLETLVRTMTRVELQRGATAVCEGDQTLLQLLFIVSGKLAVSRKGLVTRTLTRGQFYGEVEMSYHVKRSRVTLTAAAPTVVFYTLKKEDYQKLVIHEKDARRYMFLQYVNECVLFKGMPPHVKMRLADSLRVCRLRKGTKLTEQGAPVQWMYLLMSGTVRMTHRPPSSFGGETSDALESKYYAGCEDDAHHMTAMSHNFSNCVGSTVISEALTSSFASALPVATIAGSPIPPSGIAASLAPSFPPSIDASQELTPTVLAQVTAASVSTGAQHPQHFKDRPVFSVECRKRCPLSTVTTSSHGVVVPTQHLPPLLNTKRTYENTRSESGGDHLEAKDPDDGSRPSHSSCSRNRRFPNQPHNSASDWQVSPQPPSPAILPLDIGGHQLPSSLSVPAPLRQSMSTLLDPSIHSNASNIPGASPTSPLATPTGTFSSNGVAVVVDRSKGQLVGETEFVFKCQGLFTAVATTPVQAARISRLHFEAIMACPVMEEMKRSMLLNPDYYFFESTVPEKLKEEMRRMLFRLNVGPAGRRHRRLAQQQHFLRSARGVDGTMSCSHNGDGTSRERGCSKGGRSHGGRNLGSLRCTQREQNCTPFTSSIVGGTIGPSSGVTGTTASSGPHHPSTAHLEQTPMLASLTTGGVNAIGPDATGMESSGMCCPAAPGVNESPVASSALTKTFSVSAAGAGEALVPKIPSLTVTKGNTDTVNRGKGSSSDGGHLRYLRATEPLSTAYRGTSFTKHSTTTTGSRRRRISTRGEIVFSGSRNLYRFSAEAMSMNESILIAVVVDGTIIRWNSVAQRVTGYAPFDVIGKNIFDFIVSDDGRQHMRDTLAFAARFAGKWEHYCMHGLQEQRVFPFRQNTGLYQVGLALSVIPSNCSKTAEVLLLIGREGKYRAASTYAADVAKWLEGSLKPQLRMFQRRMGQIESRGWQVTTEDVLQVRGNLDACMSMVEQFTKFSMLNVEVVSQSWRPVRIPALLRRFAVEAMEFARQQRHEYYCNIDLVEPKREVFLDAPQVLAILRILLGDALRCPNVDDDGNPIVTHAELRVSVVVPQGTNPVPRNIKSPTGPLLPLSSPLITAPEDRSSGAAAEGLRNVVWSEAAVAKPSDLPTYMPDSAVEAYTDTTPLAHADVGIPPGTIATAHPPPDGPTVQAANAQKPNPPRGSEIARPYHSHDSPPVTLVSDGNLGNGGHTQGGPDGSTTPVAAAPPPGFTASTGTGMRGLTSAPTSSALTATLRRIRFELRDDGPTIPGLRDPKTVASERTTGEAVSEGAPVDAAGVATPHKEPSPISSSHTSEPAFGECVAGGGEHDNGLDANKKSFTFSSAASTHRGADLERVEKILTNLGGVVYGFTRPEAHGNVVRIELPLLAVPGSTDDGRDDENGGGCAGGGAAAPLSGATRTLTVIVADNNRLHQQQLCRVLWARQHAVVPVTNFRDLGRKLEMNTADILLIDPLHIDVVSEDYESLLGDDPFDDIRILSARLALVVMASDFSDWRVQKLLDRHAVVELPKVGSGALVHIAMQEAEQLVMEMRDEEERLELIRRTFTNSSTERHKVGKRIGKGAFGDVFEVEDTLTGGKMAMKRMRLHDGLLADEVAHEILAMSMLKHENIIQYFYCEKESDTMLRLYMELAPGGTLRDKIRELPGVPLPFAEIVHHLSCICHGLAYVHEQRYVHGDLKTANLLLGTRNRTKIGDFGTVKRLGPYESLYTMVGTPQYMAPEVLTADAEQRLGYDFKADIWSLGCIVLEMATGSPPFAHVESAQGMGIIKYLTELTDTPDLSPLFSGNPLVYEFVKSCLDVDPQNRPTAQELLHFDILEGAVASQRAERLVRRAETLYKLNKYAAVRADGGGGGSRGGAVRPRNPNGSEDSEEEVEGDDDGGDDDDHHSSVYGSGLLFSNSDSTAFEEDLDDDGDYVVNDDDDAVGERDGSELEKQDNYM</sequence>
<dbReference type="SMART" id="SM00100">
    <property type="entry name" value="cNMP"/>
    <property type="match status" value="1"/>
</dbReference>
<feature type="domain" description="Cyclic nucleotide-binding" evidence="16">
    <location>
        <begin position="1319"/>
        <end position="1437"/>
    </location>
</feature>